<dbReference type="Proteomes" id="UP000008065">
    <property type="component" value="Unassembled WGS sequence"/>
</dbReference>
<sequence>MAPKTGACKWRETYPLKNVRGCSSRHLPGTRNNRRPLSRKAVPCPKGPKPQTAKPTSARTQTRPGVKTKKEGVRRPDKYETLTPTQDGSRPLVLFPRNPQLPSPEIQGLQKHWFSTSLAQKHPSSPGTDTDTPRTDTDTPRGYLRHPTTTLTVQTSKSWRTCLALHKKPHRH</sequence>
<keyword evidence="3" id="KW-1185">Reference proteome</keyword>
<accession>F8MPZ3</accession>
<gene>
    <name evidence="2" type="ORF">NEUTE1DRAFT_83634</name>
</gene>
<reference evidence="3" key="1">
    <citation type="journal article" date="2011" name="Genetics">
        <title>Massive changes in genome architecture accompany the transition to self-fertility in the filamentous fungus Neurospora tetrasperma.</title>
        <authorList>
            <person name="Ellison C.E."/>
            <person name="Stajich J.E."/>
            <person name="Jacobson D.J."/>
            <person name="Natvig D.O."/>
            <person name="Lapidus A."/>
            <person name="Foster B."/>
            <person name="Aerts A."/>
            <person name="Riley R."/>
            <person name="Lindquist E.A."/>
            <person name="Grigoriev I.V."/>
            <person name="Taylor J.W."/>
        </authorList>
    </citation>
    <scope>NUCLEOTIDE SEQUENCE [LARGE SCALE GENOMIC DNA]</scope>
    <source>
        <strain evidence="3">FGSC 2508 / P0657</strain>
    </source>
</reference>
<dbReference type="GeneID" id="20830641"/>
<feature type="compositionally biased region" description="Basic and acidic residues" evidence="1">
    <location>
        <begin position="68"/>
        <end position="80"/>
    </location>
</feature>
<dbReference type="HOGENOM" id="CLU_1669875_0_0_1"/>
<protein>
    <submittedName>
        <fullName evidence="2">Uncharacterized protein</fullName>
    </submittedName>
</protein>
<evidence type="ECO:0000313" key="3">
    <source>
        <dbReference type="Proteomes" id="UP000008065"/>
    </source>
</evidence>
<dbReference type="RefSeq" id="XP_009852021.1">
    <property type="nucleotide sequence ID" value="XM_009853719.1"/>
</dbReference>
<name>F8MPZ3_NEUT8</name>
<feature type="region of interest" description="Disordered" evidence="1">
    <location>
        <begin position="20"/>
        <end position="148"/>
    </location>
</feature>
<organism evidence="2 3">
    <name type="scientific">Neurospora tetrasperma (strain FGSC 2508 / ATCC MYA-4615 / P0657)</name>
    <dbReference type="NCBI Taxonomy" id="510951"/>
    <lineage>
        <taxon>Eukaryota</taxon>
        <taxon>Fungi</taxon>
        <taxon>Dikarya</taxon>
        <taxon>Ascomycota</taxon>
        <taxon>Pezizomycotina</taxon>
        <taxon>Sordariomycetes</taxon>
        <taxon>Sordariomycetidae</taxon>
        <taxon>Sordariales</taxon>
        <taxon>Sordariaceae</taxon>
        <taxon>Neurospora</taxon>
    </lineage>
</organism>
<dbReference type="EMBL" id="GL891305">
    <property type="protein sequence ID" value="EGO56423.1"/>
    <property type="molecule type" value="Genomic_DNA"/>
</dbReference>
<dbReference type="KEGG" id="nte:NEUTE1DRAFT83634"/>
<evidence type="ECO:0000313" key="2">
    <source>
        <dbReference type="EMBL" id="EGO56423.1"/>
    </source>
</evidence>
<dbReference type="VEuPathDB" id="FungiDB:NEUTE1DRAFT_83634"/>
<feature type="compositionally biased region" description="Polar residues" evidence="1">
    <location>
        <begin position="53"/>
        <end position="63"/>
    </location>
</feature>
<evidence type="ECO:0000256" key="1">
    <source>
        <dbReference type="SAM" id="MobiDB-lite"/>
    </source>
</evidence>
<dbReference type="AlphaFoldDB" id="F8MPZ3"/>
<proteinExistence type="predicted"/>